<dbReference type="EMBL" id="CAMXCT020001072">
    <property type="protein sequence ID" value="CAL1139707.1"/>
    <property type="molecule type" value="Genomic_DNA"/>
</dbReference>
<dbReference type="AlphaFoldDB" id="A0A9P1FU09"/>
<evidence type="ECO:0000256" key="1">
    <source>
        <dbReference type="SAM" id="MobiDB-lite"/>
    </source>
</evidence>
<feature type="compositionally biased region" description="Low complexity" evidence="1">
    <location>
        <begin position="187"/>
        <end position="196"/>
    </location>
</feature>
<feature type="region of interest" description="Disordered" evidence="1">
    <location>
        <begin position="273"/>
        <end position="378"/>
    </location>
</feature>
<evidence type="ECO:0000313" key="4">
    <source>
        <dbReference type="Proteomes" id="UP001152797"/>
    </source>
</evidence>
<feature type="compositionally biased region" description="Low complexity" evidence="1">
    <location>
        <begin position="16"/>
        <end position="49"/>
    </location>
</feature>
<feature type="compositionally biased region" description="Basic and acidic residues" evidence="1">
    <location>
        <begin position="198"/>
        <end position="211"/>
    </location>
</feature>
<accession>A0A9P1FU09</accession>
<dbReference type="EMBL" id="CAMXCT010001072">
    <property type="protein sequence ID" value="CAI3986332.1"/>
    <property type="molecule type" value="Genomic_DNA"/>
</dbReference>
<sequence>MLQASPKASPKVSGATSPSKTPLSPSKLGHSPKKGSSGSSGSPSKTGLPAPLISPRPPAEVVKSLNILQAAANSMNSTYASRSQPRGSPASSESSRREKLPGEVDDGVELTGEMCAPRSKRGDAANAGTANTGTATGRTVVAQNGNSITGFTGGKSRKSLGPSGSGPPGPPSSATSSTNERRRSPRRLSGSSGSGTADRADRADSEGHDIRGSSAAAARTAPAQLRNFLERAHQEANALYTSGALNGFRSPLRGRPNYFAEIVYDPRAEMFSHRSVSPAPRGPQGSFLSPRRQSKDEVFKASETERKASLEVPGSAGNEEHEGPSKAETMQAEHVSPAPTQSNDVKEALGMTPVVEEAEHDEPSAMSPHEALLQSQLQSTQQQLEELQRQYLEVSLGFTADSLE</sequence>
<reference evidence="2" key="1">
    <citation type="submission" date="2022-10" db="EMBL/GenBank/DDBJ databases">
        <authorList>
            <person name="Chen Y."/>
            <person name="Dougan E. K."/>
            <person name="Chan C."/>
            <person name="Rhodes N."/>
            <person name="Thang M."/>
        </authorList>
    </citation>
    <scope>NUCLEOTIDE SEQUENCE</scope>
</reference>
<evidence type="ECO:0000313" key="3">
    <source>
        <dbReference type="EMBL" id="CAL1139707.1"/>
    </source>
</evidence>
<name>A0A9P1FU09_9DINO</name>
<protein>
    <submittedName>
        <fullName evidence="2">Uncharacterized protein</fullName>
    </submittedName>
</protein>
<feature type="region of interest" description="Disordered" evidence="1">
    <location>
        <begin position="1"/>
        <end position="57"/>
    </location>
</feature>
<feature type="compositionally biased region" description="Polar residues" evidence="1">
    <location>
        <begin position="75"/>
        <end position="93"/>
    </location>
</feature>
<dbReference type="EMBL" id="CAMXCT030001072">
    <property type="protein sequence ID" value="CAL4773644.1"/>
    <property type="molecule type" value="Genomic_DNA"/>
</dbReference>
<dbReference type="Proteomes" id="UP001152797">
    <property type="component" value="Unassembled WGS sequence"/>
</dbReference>
<evidence type="ECO:0000313" key="2">
    <source>
        <dbReference type="EMBL" id="CAI3986332.1"/>
    </source>
</evidence>
<proteinExistence type="predicted"/>
<comment type="caution">
    <text evidence="2">The sequence shown here is derived from an EMBL/GenBank/DDBJ whole genome shotgun (WGS) entry which is preliminary data.</text>
</comment>
<feature type="region of interest" description="Disordered" evidence="1">
    <location>
        <begin position="75"/>
        <end position="220"/>
    </location>
</feature>
<feature type="compositionally biased region" description="Basic and acidic residues" evidence="1">
    <location>
        <begin position="293"/>
        <end position="309"/>
    </location>
</feature>
<keyword evidence="4" id="KW-1185">Reference proteome</keyword>
<organism evidence="2">
    <name type="scientific">Cladocopium goreaui</name>
    <dbReference type="NCBI Taxonomy" id="2562237"/>
    <lineage>
        <taxon>Eukaryota</taxon>
        <taxon>Sar</taxon>
        <taxon>Alveolata</taxon>
        <taxon>Dinophyceae</taxon>
        <taxon>Suessiales</taxon>
        <taxon>Symbiodiniaceae</taxon>
        <taxon>Cladocopium</taxon>
    </lineage>
</organism>
<reference evidence="3" key="2">
    <citation type="submission" date="2024-04" db="EMBL/GenBank/DDBJ databases">
        <authorList>
            <person name="Chen Y."/>
            <person name="Shah S."/>
            <person name="Dougan E. K."/>
            <person name="Thang M."/>
            <person name="Chan C."/>
        </authorList>
    </citation>
    <scope>NUCLEOTIDE SEQUENCE [LARGE SCALE GENOMIC DNA]</scope>
</reference>
<feature type="compositionally biased region" description="Low complexity" evidence="1">
    <location>
        <begin position="124"/>
        <end position="142"/>
    </location>
</feature>
<gene>
    <name evidence="2" type="ORF">C1SCF055_LOCUS13696</name>
</gene>